<dbReference type="InterPro" id="IPR000620">
    <property type="entry name" value="EamA_dom"/>
</dbReference>
<feature type="domain" description="EamA" evidence="3">
    <location>
        <begin position="10"/>
        <end position="153"/>
    </location>
</feature>
<dbReference type="PANTHER" id="PTHR22911">
    <property type="entry name" value="ACYL-MALONYL CONDENSING ENZYME-RELATED"/>
    <property type="match status" value="1"/>
</dbReference>
<proteinExistence type="inferred from homology"/>
<keyword evidence="2" id="KW-0472">Membrane</keyword>
<dbReference type="HOGENOM" id="CLU_044169_1_0_9"/>
<evidence type="ECO:0000256" key="1">
    <source>
        <dbReference type="ARBA" id="ARBA00007362"/>
    </source>
</evidence>
<comment type="similarity">
    <text evidence="1">Belongs to the EamA transporter family.</text>
</comment>
<dbReference type="Pfam" id="PF00892">
    <property type="entry name" value="EamA"/>
    <property type="match status" value="2"/>
</dbReference>
<name>C4IH89_CLOBU</name>
<evidence type="ECO:0000256" key="2">
    <source>
        <dbReference type="SAM" id="Phobius"/>
    </source>
</evidence>
<protein>
    <submittedName>
        <fullName evidence="4">Integral membrane protein domain protein</fullName>
    </submittedName>
</protein>
<feature type="transmembrane region" description="Helical" evidence="2">
    <location>
        <begin position="137"/>
        <end position="156"/>
    </location>
</feature>
<dbReference type="SUPFAM" id="SSF103481">
    <property type="entry name" value="Multidrug resistance efflux transporter EmrE"/>
    <property type="match status" value="2"/>
</dbReference>
<sequence length="322" mass="34396">MNFKKNKFLLGILLGVIVGLAWGLDGVLMGEVGNSIVFSDFELSPLVTALFHDGFAFFWIALSLIFSKQLLGAFKLLKTKKGLVTIVAAIVGAPVGMSAYLLAIKYAGAPYASSISVIYPGVGAILSYFILKEKLSIRAMIGIVVSLFGSFMLGFNPAADVPETFFKGVLFALVAVAGWALEGVIVGFAMKKIKNEEHIQATPQQFLCVRYLTSLISYALVVVPLIGGYEVAGKVITSGLVFKYAGIAILGAITYLAWYKAVDLIGAAMGTALNSTASLWSIIFSAVLLGSKITLSLAIWGVVIVLGVFIFAIDPKQFKKRK</sequence>
<feature type="transmembrane region" description="Helical" evidence="2">
    <location>
        <begin position="211"/>
        <end position="229"/>
    </location>
</feature>
<dbReference type="eggNOG" id="COG0697">
    <property type="taxonomic scope" value="Bacteria"/>
</dbReference>
<feature type="domain" description="EamA" evidence="3">
    <location>
        <begin position="167"/>
        <end position="311"/>
    </location>
</feature>
<dbReference type="AlphaFoldDB" id="C4IH89"/>
<feature type="transmembrane region" description="Helical" evidence="2">
    <location>
        <begin position="168"/>
        <end position="190"/>
    </location>
</feature>
<dbReference type="InterPro" id="IPR037185">
    <property type="entry name" value="EmrE-like"/>
</dbReference>
<reference evidence="4 5" key="1">
    <citation type="submission" date="2009-08" db="EMBL/GenBank/DDBJ databases">
        <authorList>
            <person name="Shrivastava S."/>
            <person name="Brinkac L.B."/>
            <person name="Brown J.L."/>
            <person name="Bruce D.B."/>
            <person name="Detter C."/>
            <person name="Green L.D."/>
            <person name="Munk C.A."/>
            <person name="Rogers Y.C."/>
            <person name="Tapia R."/>
            <person name="Sims D.R."/>
            <person name="Smith L.A."/>
            <person name="Smith T.J."/>
            <person name="Sutton G."/>
            <person name="Brettin T."/>
        </authorList>
    </citation>
    <scope>NUCLEOTIDE SEQUENCE [LARGE SCALE GENOMIC DNA]</scope>
    <source>
        <strain evidence="5">E4 str. BoNT E BL5262</strain>
    </source>
</reference>
<keyword evidence="2" id="KW-1133">Transmembrane helix</keyword>
<evidence type="ECO:0000313" key="5">
    <source>
        <dbReference type="Proteomes" id="UP000003081"/>
    </source>
</evidence>
<organism evidence="4 5">
    <name type="scientific">Clostridium butyricum E4 str. BoNT E BL5262</name>
    <dbReference type="NCBI Taxonomy" id="632245"/>
    <lineage>
        <taxon>Bacteria</taxon>
        <taxon>Bacillati</taxon>
        <taxon>Bacillota</taxon>
        <taxon>Clostridia</taxon>
        <taxon>Eubacteriales</taxon>
        <taxon>Clostridiaceae</taxon>
        <taxon>Clostridium</taxon>
    </lineage>
</organism>
<feature type="transmembrane region" description="Helical" evidence="2">
    <location>
        <begin position="264"/>
        <end position="287"/>
    </location>
</feature>
<dbReference type="Proteomes" id="UP000003081">
    <property type="component" value="Unassembled WGS sequence"/>
</dbReference>
<dbReference type="RefSeq" id="WP_003408609.1">
    <property type="nucleotide sequence ID" value="NZ_ACOM01000005.1"/>
</dbReference>
<feature type="transmembrane region" description="Helical" evidence="2">
    <location>
        <begin position="235"/>
        <end position="257"/>
    </location>
</feature>
<feature type="transmembrane region" description="Helical" evidence="2">
    <location>
        <begin position="47"/>
        <end position="71"/>
    </location>
</feature>
<feature type="transmembrane region" description="Helical" evidence="2">
    <location>
        <begin position="293"/>
        <end position="313"/>
    </location>
</feature>
<comment type="caution">
    <text evidence="4">The sequence shown here is derived from an EMBL/GenBank/DDBJ whole genome shotgun (WGS) entry which is preliminary data.</text>
</comment>
<keyword evidence="2" id="KW-0812">Transmembrane</keyword>
<keyword evidence="5" id="KW-1185">Reference proteome</keyword>
<dbReference type="GO" id="GO:0016020">
    <property type="term" value="C:membrane"/>
    <property type="evidence" value="ECO:0007669"/>
    <property type="project" value="InterPro"/>
</dbReference>
<feature type="transmembrane region" description="Helical" evidence="2">
    <location>
        <begin position="109"/>
        <end position="130"/>
    </location>
</feature>
<dbReference type="PANTHER" id="PTHR22911:SF137">
    <property type="entry name" value="SOLUTE CARRIER FAMILY 35 MEMBER G2-RELATED"/>
    <property type="match status" value="1"/>
</dbReference>
<evidence type="ECO:0000313" key="4">
    <source>
        <dbReference type="EMBL" id="EEP54810.1"/>
    </source>
</evidence>
<evidence type="ECO:0000259" key="3">
    <source>
        <dbReference type="Pfam" id="PF00892"/>
    </source>
</evidence>
<dbReference type="EMBL" id="ACOM01000005">
    <property type="protein sequence ID" value="EEP54810.1"/>
    <property type="molecule type" value="Genomic_DNA"/>
</dbReference>
<gene>
    <name evidence="4" type="ORF">CLP_3049</name>
</gene>
<feature type="transmembrane region" description="Helical" evidence="2">
    <location>
        <begin position="83"/>
        <end position="103"/>
    </location>
</feature>
<accession>C4IH89</accession>